<reference evidence="5" key="3">
    <citation type="submission" date="2025-08" db="UniProtKB">
        <authorList>
            <consortium name="RefSeq"/>
        </authorList>
    </citation>
    <scope>IDENTIFICATION</scope>
    <source>
        <strain evidence="5">NI907</strain>
    </source>
</reference>
<dbReference type="Pfam" id="PF08547">
    <property type="entry name" value="CIA30"/>
    <property type="match status" value="1"/>
</dbReference>
<organism evidence="4 5">
    <name type="scientific">Pyricularia grisea</name>
    <name type="common">Crabgrass-specific blast fungus</name>
    <name type="synonym">Magnaporthe grisea</name>
    <dbReference type="NCBI Taxonomy" id="148305"/>
    <lineage>
        <taxon>Eukaryota</taxon>
        <taxon>Fungi</taxon>
        <taxon>Dikarya</taxon>
        <taxon>Ascomycota</taxon>
        <taxon>Pezizomycotina</taxon>
        <taxon>Sordariomycetes</taxon>
        <taxon>Sordariomycetidae</taxon>
        <taxon>Magnaporthales</taxon>
        <taxon>Pyriculariaceae</taxon>
        <taxon>Pyricularia</taxon>
    </lineage>
</organism>
<protein>
    <recommendedName>
        <fullName evidence="3">NADH:ubiquinone oxidoreductase intermediate-associated protein 30 domain-containing protein</fullName>
    </recommendedName>
</protein>
<evidence type="ECO:0000256" key="2">
    <source>
        <dbReference type="SAM" id="SignalP"/>
    </source>
</evidence>
<evidence type="ECO:0000313" key="5">
    <source>
        <dbReference type="RefSeq" id="XP_030978443.1"/>
    </source>
</evidence>
<dbReference type="GO" id="GO:0010257">
    <property type="term" value="P:NADH dehydrogenase complex assembly"/>
    <property type="evidence" value="ECO:0007669"/>
    <property type="project" value="TreeGrafter"/>
</dbReference>
<dbReference type="InterPro" id="IPR013857">
    <property type="entry name" value="NADH-UbQ_OxRdtase-assoc_prot30"/>
</dbReference>
<dbReference type="SUPFAM" id="SSF49785">
    <property type="entry name" value="Galactose-binding domain-like"/>
    <property type="match status" value="1"/>
</dbReference>
<evidence type="ECO:0000259" key="3">
    <source>
        <dbReference type="Pfam" id="PF08547"/>
    </source>
</evidence>
<keyword evidence="4" id="KW-1185">Reference proteome</keyword>
<accession>A0A6P8AU52</accession>
<comment type="similarity">
    <text evidence="1">Belongs to the CIA30 family.</text>
</comment>
<dbReference type="InterPro" id="IPR039131">
    <property type="entry name" value="NDUFAF1"/>
</dbReference>
<reference evidence="4 5" key="1">
    <citation type="journal article" date="2019" name="Mol. Biol. Evol.">
        <title>Blast fungal genomes show frequent chromosomal changes, gene gains and losses, and effector gene turnover.</title>
        <authorList>
            <person name="Gomez Luciano L.B."/>
            <person name="Jason Tsai I."/>
            <person name="Chuma I."/>
            <person name="Tosa Y."/>
            <person name="Chen Y.H."/>
            <person name="Li J.Y."/>
            <person name="Li M.Y."/>
            <person name="Jade Lu M.Y."/>
            <person name="Nakayashiki H."/>
            <person name="Li W.H."/>
        </authorList>
    </citation>
    <scope>NUCLEOTIDE SEQUENCE [LARGE SCALE GENOMIC DNA]</scope>
    <source>
        <strain evidence="4 5">NI907</strain>
    </source>
</reference>
<dbReference type="GO" id="GO:0051082">
    <property type="term" value="F:unfolded protein binding"/>
    <property type="evidence" value="ECO:0007669"/>
    <property type="project" value="TreeGrafter"/>
</dbReference>
<sequence>MRAALPAFFLLLDLGLAISIMAENRYIFGGDKPWDEAGFTAVDDRVRGGSSVSHLVVNADRTAATFNGTLDTKTLGGAGFASQRTVDPFLVDLTGVGALIADVVVPTDNKTYTLTLKDEILPTRPDGREQSTVSWEYDFVALGDGDKAGETKQVKMPIDQFKPTYRGRPVEDAKLDLANIKRISFMMRSFFEKQEGDFSLTIKSLAASQFVQSESPARISEAISDDGDLKVQANQARSAEKEVPAWRRWLCNW</sequence>
<dbReference type="PANTHER" id="PTHR13194">
    <property type="entry name" value="COMPLEX I INTERMEDIATE-ASSOCIATED PROTEIN 30"/>
    <property type="match status" value="1"/>
</dbReference>
<dbReference type="RefSeq" id="XP_030978443.1">
    <property type="nucleotide sequence ID" value="XM_031128741.1"/>
</dbReference>
<keyword evidence="2" id="KW-0732">Signal</keyword>
<feature type="domain" description="NADH:ubiquinone oxidoreductase intermediate-associated protein 30" evidence="3">
    <location>
        <begin position="35"/>
        <end position="202"/>
    </location>
</feature>
<dbReference type="GeneID" id="41963649"/>
<reference evidence="5" key="2">
    <citation type="submission" date="2019-10" db="EMBL/GenBank/DDBJ databases">
        <authorList>
            <consortium name="NCBI Genome Project"/>
        </authorList>
    </citation>
    <scope>NUCLEOTIDE SEQUENCE</scope>
    <source>
        <strain evidence="5">NI907</strain>
    </source>
</reference>
<feature type="signal peptide" evidence="2">
    <location>
        <begin position="1"/>
        <end position="17"/>
    </location>
</feature>
<dbReference type="Proteomes" id="UP000515153">
    <property type="component" value="Chromosome V"/>
</dbReference>
<dbReference type="PANTHER" id="PTHR13194:SF19">
    <property type="entry name" value="NAD(P)-BINDING ROSSMANN-FOLD SUPERFAMILY PROTEIN"/>
    <property type="match status" value="1"/>
</dbReference>
<feature type="chain" id="PRO_5028086300" description="NADH:ubiquinone oxidoreductase intermediate-associated protein 30 domain-containing protein" evidence="2">
    <location>
        <begin position="18"/>
        <end position="253"/>
    </location>
</feature>
<evidence type="ECO:0000313" key="4">
    <source>
        <dbReference type="Proteomes" id="UP000515153"/>
    </source>
</evidence>
<evidence type="ECO:0000256" key="1">
    <source>
        <dbReference type="ARBA" id="ARBA00007884"/>
    </source>
</evidence>
<gene>
    <name evidence="5" type="ORF">PgNI_08749</name>
</gene>
<dbReference type="InterPro" id="IPR008979">
    <property type="entry name" value="Galactose-bd-like_sf"/>
</dbReference>
<dbReference type="AlphaFoldDB" id="A0A6P8AU52"/>
<name>A0A6P8AU52_PYRGI</name>
<proteinExistence type="inferred from homology"/>
<dbReference type="OrthoDB" id="426386at2759"/>
<dbReference type="KEGG" id="pgri:PgNI_08749"/>